<comment type="caution">
    <text evidence="1">The sequence shown here is derived from an EMBL/GenBank/DDBJ whole genome shotgun (WGS) entry which is preliminary data.</text>
</comment>
<evidence type="ECO:0000313" key="1">
    <source>
        <dbReference type="EMBL" id="PZV35979.1"/>
    </source>
</evidence>
<evidence type="ECO:0000313" key="2">
    <source>
        <dbReference type="Proteomes" id="UP000248616"/>
    </source>
</evidence>
<organism evidence="1 2">
    <name type="scientific">Mesorhizobium kowhaii</name>
    <dbReference type="NCBI Taxonomy" id="1300272"/>
    <lineage>
        <taxon>Bacteria</taxon>
        <taxon>Pseudomonadati</taxon>
        <taxon>Pseudomonadota</taxon>
        <taxon>Alphaproteobacteria</taxon>
        <taxon>Hyphomicrobiales</taxon>
        <taxon>Phyllobacteriaceae</taxon>
        <taxon>Mesorhizobium</taxon>
    </lineage>
</organism>
<sequence length="81" mass="9190">MPLRRYGGAFEAADLALLKRVFDQLCKERFLAKKDVAQMEALAEEVVSVFQSGIMDEADLLQALSKRRRRASYARLGRSNI</sequence>
<gene>
    <name evidence="1" type="ORF">B5V02_22355</name>
</gene>
<dbReference type="Proteomes" id="UP000248616">
    <property type="component" value="Unassembled WGS sequence"/>
</dbReference>
<dbReference type="EMBL" id="MZXV01000051">
    <property type="protein sequence ID" value="PZV35979.1"/>
    <property type="molecule type" value="Genomic_DNA"/>
</dbReference>
<proteinExistence type="predicted"/>
<protein>
    <submittedName>
        <fullName evidence="1">Uncharacterized protein</fullName>
    </submittedName>
</protein>
<keyword evidence="2" id="KW-1185">Reference proteome</keyword>
<name>A0A2W7CQ52_9HYPH</name>
<accession>A0A2W7CQ52</accession>
<reference evidence="2" key="1">
    <citation type="submission" date="2017-03" db="EMBL/GenBank/DDBJ databases">
        <authorList>
            <person name="Safronova V.I."/>
            <person name="Sazanova A.L."/>
            <person name="Chirak E.R."/>
        </authorList>
    </citation>
    <scope>NUCLEOTIDE SEQUENCE [LARGE SCALE GENOMIC DNA]</scope>
    <source>
        <strain evidence="2">Ach-343</strain>
    </source>
</reference>
<dbReference type="AlphaFoldDB" id="A0A2W7CQ52"/>
<dbReference type="RefSeq" id="WP_167458623.1">
    <property type="nucleotide sequence ID" value="NZ_MZXV01000051.1"/>
</dbReference>